<evidence type="ECO:0000313" key="2">
    <source>
        <dbReference type="EMBL" id="PSR24118.1"/>
    </source>
</evidence>
<keyword evidence="1" id="KW-0472">Membrane</keyword>
<name>A0A2T2WPF5_9FIRM</name>
<comment type="caution">
    <text evidence="2">The sequence shown here is derived from an EMBL/GenBank/DDBJ whole genome shotgun (WGS) entry which is preliminary data.</text>
</comment>
<feature type="transmembrane region" description="Helical" evidence="1">
    <location>
        <begin position="226"/>
        <end position="251"/>
    </location>
</feature>
<keyword evidence="1" id="KW-1133">Transmembrane helix</keyword>
<dbReference type="EMBL" id="PXYV01000001">
    <property type="protein sequence ID" value="PSR24118.1"/>
    <property type="molecule type" value="Genomic_DNA"/>
</dbReference>
<feature type="transmembrane region" description="Helical" evidence="1">
    <location>
        <begin position="12"/>
        <end position="33"/>
    </location>
</feature>
<organism evidence="2 3">
    <name type="scientific">Sulfobacillus acidophilus</name>
    <dbReference type="NCBI Taxonomy" id="53633"/>
    <lineage>
        <taxon>Bacteria</taxon>
        <taxon>Bacillati</taxon>
        <taxon>Bacillota</taxon>
        <taxon>Clostridia</taxon>
        <taxon>Eubacteriales</taxon>
        <taxon>Clostridiales Family XVII. Incertae Sedis</taxon>
        <taxon>Sulfobacillus</taxon>
    </lineage>
</organism>
<accession>A0A2T2WPF5</accession>
<evidence type="ECO:0000256" key="1">
    <source>
        <dbReference type="SAM" id="Phobius"/>
    </source>
</evidence>
<keyword evidence="1" id="KW-0812">Transmembrane</keyword>
<dbReference type="AlphaFoldDB" id="A0A2T2WPF5"/>
<sequence>MQERQRLIWIAPLNWALTGIWIWTPAIIFVMVWTGTQTRLGWRLAIIEAITTWLAIVCVRWLAVQAYNRWVVPAHPLVVLVRRNRIVGVPGWTNALPLAAMALPFGIVVGLLADVWGWTVVIPGRWVFFPGLLALAAWIYALGSVAFYNHVVVPWWDPLMIETESWGFDETERVLTYLRPQSLFCDVTLLTFLWFVTGIIVIGGLVGVLLVILAHHIPAGTFGAEAGTFAVALAAFLGFGAALVVGLWFALGAKVAQWWNVHRARMTWAKLVLGDRM</sequence>
<feature type="transmembrane region" description="Helical" evidence="1">
    <location>
        <begin position="192"/>
        <end position="214"/>
    </location>
</feature>
<feature type="transmembrane region" description="Helical" evidence="1">
    <location>
        <begin position="40"/>
        <end position="63"/>
    </location>
</feature>
<evidence type="ECO:0000313" key="3">
    <source>
        <dbReference type="Proteomes" id="UP000241848"/>
    </source>
</evidence>
<feature type="transmembrane region" description="Helical" evidence="1">
    <location>
        <begin position="126"/>
        <end position="148"/>
    </location>
</feature>
<proteinExistence type="predicted"/>
<protein>
    <submittedName>
        <fullName evidence="2">Uncharacterized protein</fullName>
    </submittedName>
</protein>
<reference evidence="2 3" key="1">
    <citation type="journal article" date="2014" name="BMC Genomics">
        <title>Comparison of environmental and isolate Sulfobacillus genomes reveals diverse carbon, sulfur, nitrogen, and hydrogen metabolisms.</title>
        <authorList>
            <person name="Justice N.B."/>
            <person name="Norman A."/>
            <person name="Brown C.T."/>
            <person name="Singh A."/>
            <person name="Thomas B.C."/>
            <person name="Banfield J.F."/>
        </authorList>
    </citation>
    <scope>NUCLEOTIDE SEQUENCE [LARGE SCALE GENOMIC DNA]</scope>
    <source>
        <strain evidence="2">AMDSBA3</strain>
    </source>
</reference>
<feature type="transmembrane region" description="Helical" evidence="1">
    <location>
        <begin position="98"/>
        <end position="119"/>
    </location>
</feature>
<gene>
    <name evidence="2" type="ORF">C7B45_00455</name>
</gene>
<dbReference type="Proteomes" id="UP000241848">
    <property type="component" value="Unassembled WGS sequence"/>
</dbReference>